<proteinExistence type="predicted"/>
<feature type="chain" id="PRO_5002407758" evidence="1">
    <location>
        <begin position="21"/>
        <end position="111"/>
    </location>
</feature>
<comment type="caution">
    <text evidence="2">The sequence shown here is derived from an EMBL/GenBank/DDBJ whole genome shotgun (WGS) entry which is preliminary data.</text>
</comment>
<protein>
    <submittedName>
        <fullName evidence="2">Uncharacterized protein</fullName>
    </submittedName>
</protein>
<keyword evidence="1" id="KW-0732">Signal</keyword>
<dbReference type="HOGENOM" id="CLU_2205362_0_0_6"/>
<organism evidence="2 3">
    <name type="scientific">Nitrosococcus oceani C-27</name>
    <dbReference type="NCBI Taxonomy" id="314279"/>
    <lineage>
        <taxon>Bacteria</taxon>
        <taxon>Pseudomonadati</taxon>
        <taxon>Pseudomonadota</taxon>
        <taxon>Gammaproteobacteria</taxon>
        <taxon>Chromatiales</taxon>
        <taxon>Chromatiaceae</taxon>
        <taxon>Nitrosococcus</taxon>
    </lineage>
</organism>
<accession>A0A0E2Z0P8</accession>
<evidence type="ECO:0000313" key="2">
    <source>
        <dbReference type="EMBL" id="KFI18781.1"/>
    </source>
</evidence>
<reference evidence="2 3" key="1">
    <citation type="submission" date="2014-07" db="EMBL/GenBank/DDBJ databases">
        <title>Comparative analysis of Nitrosococcus oceani genome inventories of strains from Pacific and Atlantic gyres.</title>
        <authorList>
            <person name="Lim C.K."/>
            <person name="Wang L."/>
            <person name="Sayavedra-Soto L.A."/>
            <person name="Klotz M.G."/>
        </authorList>
    </citation>
    <scope>NUCLEOTIDE SEQUENCE [LARGE SCALE GENOMIC DNA]</scope>
    <source>
        <strain evidence="2 3">C-27</strain>
    </source>
</reference>
<evidence type="ECO:0000256" key="1">
    <source>
        <dbReference type="SAM" id="SignalP"/>
    </source>
</evidence>
<sequence>MFRLIAALALFLFIVNVTIAAEKQIVCAKYRKDYGWSSGYRVEATIIKGVELNKATVTFNYKPISTYVVIFWDKGQASIIELDFPILTGVGQPGEDQKGRKWKISKSSICF</sequence>
<dbReference type="OrthoDB" id="6647736at2"/>
<dbReference type="AlphaFoldDB" id="A0A0E2Z0P8"/>
<name>A0A0E2Z0P8_9GAMM</name>
<evidence type="ECO:0000313" key="3">
    <source>
        <dbReference type="Proteomes" id="UP000028839"/>
    </source>
</evidence>
<dbReference type="EMBL" id="JPGN01000072">
    <property type="protein sequence ID" value="KFI18781.1"/>
    <property type="molecule type" value="Genomic_DNA"/>
</dbReference>
<dbReference type="Proteomes" id="UP000028839">
    <property type="component" value="Unassembled WGS sequence"/>
</dbReference>
<gene>
    <name evidence="2" type="ORF">IB75_11995</name>
</gene>
<feature type="signal peptide" evidence="1">
    <location>
        <begin position="1"/>
        <end position="20"/>
    </location>
</feature>